<feature type="domain" description="Multidrug resistance protein MdtA-like beta-barrel" evidence="6">
    <location>
        <begin position="227"/>
        <end position="316"/>
    </location>
</feature>
<protein>
    <submittedName>
        <fullName evidence="8">Efflux transporter periplasmic adaptor subunit</fullName>
    </submittedName>
</protein>
<evidence type="ECO:0000259" key="5">
    <source>
        <dbReference type="Pfam" id="PF25917"/>
    </source>
</evidence>
<dbReference type="Pfam" id="PF25944">
    <property type="entry name" value="Beta-barrel_RND"/>
    <property type="match status" value="1"/>
</dbReference>
<gene>
    <name evidence="8" type="ORF">C2L64_35225</name>
</gene>
<organism evidence="8 9">
    <name type="scientific">Paraburkholderia hospita</name>
    <dbReference type="NCBI Taxonomy" id="169430"/>
    <lineage>
        <taxon>Bacteria</taxon>
        <taxon>Pseudomonadati</taxon>
        <taxon>Pseudomonadota</taxon>
        <taxon>Betaproteobacteria</taxon>
        <taxon>Burkholderiales</taxon>
        <taxon>Burkholderiaceae</taxon>
        <taxon>Paraburkholderia</taxon>
    </lineage>
</organism>
<dbReference type="Gene3D" id="2.40.30.170">
    <property type="match status" value="1"/>
</dbReference>
<dbReference type="GO" id="GO:0005886">
    <property type="term" value="C:plasma membrane"/>
    <property type="evidence" value="ECO:0007669"/>
    <property type="project" value="TreeGrafter"/>
</dbReference>
<dbReference type="GO" id="GO:0030313">
    <property type="term" value="C:cell envelope"/>
    <property type="evidence" value="ECO:0007669"/>
    <property type="project" value="UniProtKB-SubCell"/>
</dbReference>
<comment type="similarity">
    <text evidence="2">Belongs to the membrane fusion protein (MFP) (TC 8.A.1) family.</text>
</comment>
<dbReference type="InterPro" id="IPR058627">
    <property type="entry name" value="MdtA-like_C"/>
</dbReference>
<dbReference type="Gene3D" id="2.40.420.20">
    <property type="match status" value="1"/>
</dbReference>
<dbReference type="PANTHER" id="PTHR30158">
    <property type="entry name" value="ACRA/E-RELATED COMPONENT OF DRUG EFFLUX TRANSPORTER"/>
    <property type="match status" value="1"/>
</dbReference>
<evidence type="ECO:0000259" key="4">
    <source>
        <dbReference type="Pfam" id="PF25876"/>
    </source>
</evidence>
<dbReference type="EMBL" id="CP026107">
    <property type="protein sequence ID" value="AUT73601.1"/>
    <property type="molecule type" value="Genomic_DNA"/>
</dbReference>
<feature type="domain" description="Multidrug resistance protein MdtA-like barrel-sandwich hybrid" evidence="5">
    <location>
        <begin position="76"/>
        <end position="211"/>
    </location>
</feature>
<evidence type="ECO:0000256" key="2">
    <source>
        <dbReference type="ARBA" id="ARBA00009477"/>
    </source>
</evidence>
<feature type="domain" description="Multidrug resistance protein MdtA-like alpha-helical hairpin" evidence="4">
    <location>
        <begin position="119"/>
        <end position="184"/>
    </location>
</feature>
<dbReference type="GO" id="GO:0046677">
    <property type="term" value="P:response to antibiotic"/>
    <property type="evidence" value="ECO:0007669"/>
    <property type="project" value="TreeGrafter"/>
</dbReference>
<dbReference type="InterPro" id="IPR058624">
    <property type="entry name" value="MdtA-like_HH"/>
</dbReference>
<evidence type="ECO:0000256" key="1">
    <source>
        <dbReference type="ARBA" id="ARBA00004196"/>
    </source>
</evidence>
<dbReference type="Pfam" id="PF25876">
    <property type="entry name" value="HH_MFP_RND"/>
    <property type="match status" value="1"/>
</dbReference>
<dbReference type="AlphaFoldDB" id="A0AAN1MNN1"/>
<proteinExistence type="inferred from homology"/>
<dbReference type="Gene3D" id="2.40.50.100">
    <property type="match status" value="1"/>
</dbReference>
<name>A0AAN1MNN1_9BURK</name>
<evidence type="ECO:0000259" key="7">
    <source>
        <dbReference type="Pfam" id="PF25967"/>
    </source>
</evidence>
<evidence type="ECO:0000313" key="9">
    <source>
        <dbReference type="Proteomes" id="UP000236649"/>
    </source>
</evidence>
<dbReference type="NCBIfam" id="TIGR01730">
    <property type="entry name" value="RND_mfp"/>
    <property type="match status" value="1"/>
</dbReference>
<feature type="region of interest" description="Disordered" evidence="3">
    <location>
        <begin position="395"/>
        <end position="414"/>
    </location>
</feature>
<comment type="subcellular location">
    <subcellularLocation>
        <location evidence="1">Cell envelope</location>
    </subcellularLocation>
</comment>
<evidence type="ECO:0000256" key="3">
    <source>
        <dbReference type="SAM" id="MobiDB-lite"/>
    </source>
</evidence>
<feature type="domain" description="Multidrug resistance protein MdtA-like C-terminal permuted SH3" evidence="7">
    <location>
        <begin position="322"/>
        <end position="381"/>
    </location>
</feature>
<dbReference type="Pfam" id="PF25967">
    <property type="entry name" value="RND-MFP_C"/>
    <property type="match status" value="1"/>
</dbReference>
<dbReference type="InterPro" id="IPR006143">
    <property type="entry name" value="RND_pump_MFP"/>
</dbReference>
<accession>A0AAN1MNN1</accession>
<dbReference type="Pfam" id="PF25917">
    <property type="entry name" value="BSH_RND"/>
    <property type="match status" value="1"/>
</dbReference>
<dbReference type="InterPro" id="IPR058626">
    <property type="entry name" value="MdtA-like_b-barrel"/>
</dbReference>
<evidence type="ECO:0000313" key="8">
    <source>
        <dbReference type="EMBL" id="AUT73601.1"/>
    </source>
</evidence>
<sequence>MQTCSPRVPVSRNNGVLMKSRLERVSLLCLCLIVLAACSKKAPPPPPPQVSTVKVQAQSVPLERRFVGRLSPYYSANVTARVSGVLLKRNYAEGSQVRAGQLLFEIDPTFYRAQLDNDLAILAQDRATYINDHITAERNRKLLPVGSISQQTVDNSDAAERSAAAKVKADEATVQSARISLDYTRVTAPIGGIAGQQQVTAGAVVGSSTTDSGGNGTLLTTIQQIDPMYVNFTISSADLATLQQSQTGGTVDLSQQNQVSVRIALPNGAAYGSAGTLDFSDVTVNASTGAVNLRALVANPQRRLLPGMFVSLTVDFGRQNDVFLVPQQALLRDTTGGYMLLVGGDGKVARRDVETVNSLGNNWIVTHGLNDGDEVIVTGVQFAHEGAPVKTVAWQPPAAASPGSSGAAASSPGAAASSAAAASAGMAK</sequence>
<dbReference type="SUPFAM" id="SSF111369">
    <property type="entry name" value="HlyD-like secretion proteins"/>
    <property type="match status" value="1"/>
</dbReference>
<reference evidence="8 9" key="1">
    <citation type="submission" date="2018-01" db="EMBL/GenBank/DDBJ databases">
        <title>Species boundaries and ecological features among Paraburkholderia terrae DSMZ17804T, P. hospita DSMZ17164T and P. caribensis DSMZ13236T.</title>
        <authorList>
            <person name="Pratama A.A."/>
        </authorList>
    </citation>
    <scope>NUCLEOTIDE SEQUENCE [LARGE SCALE GENOMIC DNA]</scope>
    <source>
        <strain evidence="8 9">DSM 17164</strain>
    </source>
</reference>
<feature type="compositionally biased region" description="Low complexity" evidence="3">
    <location>
        <begin position="396"/>
        <end position="414"/>
    </location>
</feature>
<dbReference type="InterPro" id="IPR058625">
    <property type="entry name" value="MdtA-like_BSH"/>
</dbReference>
<dbReference type="KEGG" id="phs:C2L64_35225"/>
<dbReference type="Gene3D" id="1.10.287.470">
    <property type="entry name" value="Helix hairpin bin"/>
    <property type="match status" value="1"/>
</dbReference>
<evidence type="ECO:0000259" key="6">
    <source>
        <dbReference type="Pfam" id="PF25944"/>
    </source>
</evidence>
<dbReference type="Proteomes" id="UP000236649">
    <property type="component" value="Chromosome 3"/>
</dbReference>
<dbReference type="GO" id="GO:0022857">
    <property type="term" value="F:transmembrane transporter activity"/>
    <property type="evidence" value="ECO:0007669"/>
    <property type="project" value="InterPro"/>
</dbReference>
<dbReference type="PANTHER" id="PTHR30158:SF3">
    <property type="entry name" value="MULTIDRUG EFFLUX PUMP SUBUNIT ACRA-RELATED"/>
    <property type="match status" value="1"/>
</dbReference>